<comment type="similarity">
    <text evidence="3">Belongs to the RNA polymerase beta chain family.</text>
</comment>
<evidence type="ECO:0000256" key="9">
    <source>
        <dbReference type="ARBA" id="ARBA00022695"/>
    </source>
</evidence>
<evidence type="ECO:0000256" key="4">
    <source>
        <dbReference type="ARBA" id="ARBA00012418"/>
    </source>
</evidence>
<reference evidence="16" key="1">
    <citation type="submission" date="2016-09" db="EMBL/GenBank/DDBJ databases">
        <title>The plastid genome of Polytoma uvella is the largest known among non-photosynthetic algae and plants and reveals contrasting evolutionary paths to nonphotosynthetic life styles.</title>
        <authorList>
            <person name="Figueroa-Martinez F.J."/>
            <person name="Nedelcu A."/>
            <person name="Smith D.R."/>
            <person name="Reyes-Prieto A."/>
        </authorList>
    </citation>
    <scope>NUCLEOTIDE SEQUENCE</scope>
    <source>
        <strain evidence="16">UTEX 964</strain>
    </source>
</reference>
<feature type="region of interest" description="Disordered" evidence="13">
    <location>
        <begin position="282"/>
        <end position="323"/>
    </location>
</feature>
<evidence type="ECO:0000256" key="7">
    <source>
        <dbReference type="ARBA" id="ARBA00022640"/>
    </source>
</evidence>
<feature type="region of interest" description="Disordered" evidence="13">
    <location>
        <begin position="342"/>
        <end position="373"/>
    </location>
</feature>
<evidence type="ECO:0000256" key="3">
    <source>
        <dbReference type="ARBA" id="ARBA00006835"/>
    </source>
</evidence>
<feature type="compositionally biased region" description="Basic and acidic residues" evidence="13">
    <location>
        <begin position="347"/>
        <end position="373"/>
    </location>
</feature>
<evidence type="ECO:0000259" key="14">
    <source>
        <dbReference type="Pfam" id="PF00562"/>
    </source>
</evidence>
<dbReference type="AlphaFoldDB" id="A0A1L2M5G4"/>
<dbReference type="EC" id="2.7.7.6" evidence="4"/>
<gene>
    <name evidence="16" type="primary">rpoBb</name>
</gene>
<evidence type="ECO:0000256" key="6">
    <source>
        <dbReference type="ARBA" id="ARBA00022528"/>
    </source>
</evidence>
<accession>A0A1L2M5G4</accession>
<evidence type="ECO:0000256" key="13">
    <source>
        <dbReference type="SAM" id="MobiDB-lite"/>
    </source>
</evidence>
<dbReference type="Gene3D" id="2.40.270.10">
    <property type="entry name" value="DNA-directed RNA polymerase, subunit 2, domain 6"/>
    <property type="match status" value="1"/>
</dbReference>
<dbReference type="InterPro" id="IPR037033">
    <property type="entry name" value="DNA-dir_RNAP_su2_hyb_sf"/>
</dbReference>
<keyword evidence="5" id="KW-0240">DNA-directed RNA polymerase</keyword>
<dbReference type="GO" id="GO:0032549">
    <property type="term" value="F:ribonucleoside binding"/>
    <property type="evidence" value="ECO:0007669"/>
    <property type="project" value="InterPro"/>
</dbReference>
<dbReference type="InterPro" id="IPR015712">
    <property type="entry name" value="DNA-dir_RNA_pol_su2"/>
</dbReference>
<evidence type="ECO:0000256" key="12">
    <source>
        <dbReference type="ARBA" id="ARBA00032782"/>
    </source>
</evidence>
<dbReference type="SUPFAM" id="SSF64484">
    <property type="entry name" value="beta and beta-prime subunits of DNA dependent RNA-polymerase"/>
    <property type="match status" value="1"/>
</dbReference>
<feature type="domain" description="RNA polymerase Rpb2" evidence="15">
    <location>
        <begin position="626"/>
        <end position="697"/>
    </location>
</feature>
<dbReference type="EMBL" id="KX828177">
    <property type="protein sequence ID" value="APD80671.1"/>
    <property type="molecule type" value="Genomic_DNA"/>
</dbReference>
<feature type="domain" description="DNA-directed RNA polymerase subunit 2 hybrid-binding" evidence="14">
    <location>
        <begin position="112"/>
        <end position="623"/>
    </location>
</feature>
<dbReference type="GO" id="GO:0000428">
    <property type="term" value="C:DNA-directed RNA polymerase complex"/>
    <property type="evidence" value="ECO:0007669"/>
    <property type="project" value="UniProtKB-KW"/>
</dbReference>
<dbReference type="GO" id="GO:0009507">
    <property type="term" value="C:chloroplast"/>
    <property type="evidence" value="ECO:0007669"/>
    <property type="project" value="UniProtKB-SubCell"/>
</dbReference>
<evidence type="ECO:0000256" key="5">
    <source>
        <dbReference type="ARBA" id="ARBA00022478"/>
    </source>
</evidence>
<dbReference type="PROSITE" id="PS01166">
    <property type="entry name" value="RNA_POL_BETA"/>
    <property type="match status" value="1"/>
</dbReference>
<evidence type="ECO:0000256" key="1">
    <source>
        <dbReference type="ARBA" id="ARBA00004026"/>
    </source>
</evidence>
<comment type="subcellular location">
    <subcellularLocation>
        <location evidence="2">Plastid</location>
        <location evidence="2">Chloroplast</location>
    </subcellularLocation>
</comment>
<evidence type="ECO:0000256" key="2">
    <source>
        <dbReference type="ARBA" id="ARBA00004229"/>
    </source>
</evidence>
<evidence type="ECO:0000256" key="10">
    <source>
        <dbReference type="ARBA" id="ARBA00023163"/>
    </source>
</evidence>
<dbReference type="InterPro" id="IPR007121">
    <property type="entry name" value="RNA_pol_bsu_CS"/>
</dbReference>
<dbReference type="Pfam" id="PF00562">
    <property type="entry name" value="RNA_pol_Rpb2_6"/>
    <property type="match status" value="1"/>
</dbReference>
<keyword evidence="6" id="KW-0150">Chloroplast</keyword>
<comment type="function">
    <text evidence="1">DNA-dependent RNA polymerase catalyzes the transcription of DNA into RNA using the four ribonucleoside triphosphates as substrates.</text>
</comment>
<name>A0A1L2M5G4_9CHLO</name>
<feature type="compositionally biased region" description="Low complexity" evidence="13">
    <location>
        <begin position="282"/>
        <end position="321"/>
    </location>
</feature>
<geneLocation type="plastid" evidence="16"/>
<organism evidence="16">
    <name type="scientific">Polytoma uvella</name>
    <dbReference type="NCBI Taxonomy" id="40532"/>
    <lineage>
        <taxon>Eukaryota</taxon>
        <taxon>Viridiplantae</taxon>
        <taxon>Chlorophyta</taxon>
        <taxon>core chlorophytes</taxon>
        <taxon>Chlorophyceae</taxon>
        <taxon>CS clade</taxon>
        <taxon>Chlamydomonadales</taxon>
        <taxon>Chlamydomonadaceae</taxon>
        <taxon>Polytoma</taxon>
    </lineage>
</organism>
<proteinExistence type="inferred from homology"/>
<evidence type="ECO:0000256" key="8">
    <source>
        <dbReference type="ARBA" id="ARBA00022679"/>
    </source>
</evidence>
<keyword evidence="8" id="KW-0808">Transferase</keyword>
<dbReference type="Gene3D" id="2.40.50.150">
    <property type="match status" value="1"/>
</dbReference>
<sequence>MKKMLKKKKTTISKQSKKTKNKSIVRIDEVDTSTLIKLCEQNNKSIERTFIKNKNDKRLLLLIKELSTPLTDVYNTKQLLPLFTKFKKRNQKSEVLVNETNNTTPEFPEERTVTRLKLKRQKNRFSHMCESFKRTNQDTCKTHRPAVSTGDWVQSGDMIADCASSVSGELSIGQNILVAYLPWEGYNFEDAIVISERLVTDDLYTSVHIERYEITLKTGTKLGTPKKEELQYNEPDVITREIPGILKAETEKLDPLGIVKPGSCIKEGDILVGKLSIKELNQQESNQNESDQQESNQQESNQQESNQNESNQQESNQNESNPIVEDTQKSAVKKTLNMLHQLQNKKKYNENNNEKDNDEESTRNATKSDTKRVLEDKAEQYIYTDTSLRAPKNANAKVMSIEMTYEYEVSTYAVPKDTWKGKEKKKGLDRRSRSSVRPLFMGERALTKIFVNLAETRKIQVGDKLSGRHGNKGIVSLILPIQDMPYLPDGTSIDMVLNPLGVPSRMNVGQVYECLLGLAGRYLGETYQVGCFDEMYGPDASRSLVYNKLHQASTVTGKSWLFDPNTPGKVRLFDGSTGESFDQAVTVGFTYMLKLVHMVDDKIHARSTGPYSLITQQPLRGRSNVGGQRLGEMEVWALEGYGAAFTLLEMLTIKSDDMAGRLTLWSNIIRNAPIKIHTPESFKVLIVELQALCIDIGLF</sequence>
<dbReference type="InterPro" id="IPR007120">
    <property type="entry name" value="DNA-dir_RNAP_su2_dom"/>
</dbReference>
<comment type="subunit">
    <text evidence="11">In plastids the minimal PEP RNA polymerase catalytic core is composed of four subunits: alpha, beta, beta', and beta''. When a (nuclear-encoded) sigma factor is associated with the core the holoenzyme is formed, which can initiate transcription.</text>
</comment>
<keyword evidence="9" id="KW-0548">Nucleotidyltransferase</keyword>
<dbReference type="InterPro" id="IPR014724">
    <property type="entry name" value="RNA_pol_RPB2_OB-fold"/>
</dbReference>
<dbReference type="Gene3D" id="3.90.1800.10">
    <property type="entry name" value="RNA polymerase alpha subunit dimerisation domain"/>
    <property type="match status" value="1"/>
</dbReference>
<keyword evidence="7 16" id="KW-0934">Plastid</keyword>
<dbReference type="PANTHER" id="PTHR20856">
    <property type="entry name" value="DNA-DIRECTED RNA POLYMERASE I SUBUNIT 2"/>
    <property type="match status" value="1"/>
</dbReference>
<dbReference type="GO" id="GO:0006351">
    <property type="term" value="P:DNA-templated transcription"/>
    <property type="evidence" value="ECO:0007669"/>
    <property type="project" value="InterPro"/>
</dbReference>
<dbReference type="InterPro" id="IPR007641">
    <property type="entry name" value="RNA_pol_Rpb2_7"/>
</dbReference>
<keyword evidence="10" id="KW-0804">Transcription</keyword>
<dbReference type="Pfam" id="PF04560">
    <property type="entry name" value="RNA_pol_Rpb2_7"/>
    <property type="match status" value="1"/>
</dbReference>
<protein>
    <recommendedName>
        <fullName evidence="4">DNA-directed RNA polymerase</fullName>
        <ecNumber evidence="4">2.7.7.6</ecNumber>
    </recommendedName>
    <alternativeName>
        <fullName evidence="12">PEP</fullName>
    </alternativeName>
</protein>
<dbReference type="GO" id="GO:0003677">
    <property type="term" value="F:DNA binding"/>
    <property type="evidence" value="ECO:0007669"/>
    <property type="project" value="InterPro"/>
</dbReference>
<evidence type="ECO:0000256" key="11">
    <source>
        <dbReference type="ARBA" id="ARBA00026088"/>
    </source>
</evidence>
<evidence type="ECO:0000313" key="16">
    <source>
        <dbReference type="EMBL" id="APD80671.1"/>
    </source>
</evidence>
<dbReference type="Gene3D" id="2.40.50.100">
    <property type="match status" value="1"/>
</dbReference>
<evidence type="ECO:0000259" key="15">
    <source>
        <dbReference type="Pfam" id="PF04560"/>
    </source>
</evidence>
<dbReference type="GO" id="GO:0003899">
    <property type="term" value="F:DNA-directed RNA polymerase activity"/>
    <property type="evidence" value="ECO:0007669"/>
    <property type="project" value="UniProtKB-EC"/>
</dbReference>
<dbReference type="CDD" id="cd00653">
    <property type="entry name" value="RNA_pol_B_RPB2"/>
    <property type="match status" value="1"/>
</dbReference>